<dbReference type="Pfam" id="PF02913">
    <property type="entry name" value="FAD-oxidase_C"/>
    <property type="match status" value="1"/>
</dbReference>
<comment type="cofactor">
    <cofactor evidence="1">
        <name>FAD</name>
        <dbReference type="ChEBI" id="CHEBI:57692"/>
    </cofactor>
</comment>
<dbReference type="SUPFAM" id="SSF55103">
    <property type="entry name" value="FAD-linked oxidases, C-terminal domain"/>
    <property type="match status" value="1"/>
</dbReference>
<dbReference type="PANTHER" id="PTHR11748">
    <property type="entry name" value="D-LACTATE DEHYDROGENASE"/>
    <property type="match status" value="1"/>
</dbReference>
<dbReference type="Gene3D" id="3.30.465.10">
    <property type="match status" value="1"/>
</dbReference>
<keyword evidence="8" id="KW-0496">Mitochondrion</keyword>
<dbReference type="InterPro" id="IPR006094">
    <property type="entry name" value="Oxid_FAD_bind_N"/>
</dbReference>
<evidence type="ECO:0000256" key="3">
    <source>
        <dbReference type="ARBA" id="ARBA00008000"/>
    </source>
</evidence>
<dbReference type="EMBL" id="UOEG01000248">
    <property type="protein sequence ID" value="VAW02901.1"/>
    <property type="molecule type" value="Genomic_DNA"/>
</dbReference>
<dbReference type="FunFam" id="3.30.465.10:FF:000016">
    <property type="entry name" value="probable D-lactate dehydrogenase, mitochondrial"/>
    <property type="match status" value="1"/>
</dbReference>
<dbReference type="InterPro" id="IPR036318">
    <property type="entry name" value="FAD-bd_PCMH-like_sf"/>
</dbReference>
<dbReference type="PANTHER" id="PTHR11748:SF111">
    <property type="entry name" value="D-LACTATE DEHYDROGENASE, MITOCHONDRIAL-RELATED"/>
    <property type="match status" value="1"/>
</dbReference>
<dbReference type="InterPro" id="IPR016169">
    <property type="entry name" value="FAD-bd_PCMH_sub2"/>
</dbReference>
<dbReference type="Gene3D" id="3.30.70.2740">
    <property type="match status" value="1"/>
</dbReference>
<organism evidence="11">
    <name type="scientific">hydrothermal vent metagenome</name>
    <dbReference type="NCBI Taxonomy" id="652676"/>
    <lineage>
        <taxon>unclassified sequences</taxon>
        <taxon>metagenomes</taxon>
        <taxon>ecological metagenomes</taxon>
    </lineage>
</organism>
<evidence type="ECO:0000256" key="1">
    <source>
        <dbReference type="ARBA" id="ARBA00001974"/>
    </source>
</evidence>
<dbReference type="AlphaFoldDB" id="A0A3B0S9L6"/>
<evidence type="ECO:0000256" key="2">
    <source>
        <dbReference type="ARBA" id="ARBA00004173"/>
    </source>
</evidence>
<keyword evidence="7 11" id="KW-0560">Oxidoreductase</keyword>
<keyword evidence="5" id="KW-0274">FAD</keyword>
<dbReference type="GO" id="GO:0004458">
    <property type="term" value="F:D-lactate dehydrogenase (cytochrome) activity"/>
    <property type="evidence" value="ECO:0007669"/>
    <property type="project" value="UniProtKB-EC"/>
</dbReference>
<dbReference type="GO" id="GO:1903457">
    <property type="term" value="P:lactate catabolic process"/>
    <property type="evidence" value="ECO:0007669"/>
    <property type="project" value="TreeGrafter"/>
</dbReference>
<dbReference type="InterPro" id="IPR016171">
    <property type="entry name" value="Vanillyl_alc_oxidase_C-sub2"/>
</dbReference>
<reference evidence="11" key="1">
    <citation type="submission" date="2018-06" db="EMBL/GenBank/DDBJ databases">
        <authorList>
            <person name="Zhirakovskaya E."/>
        </authorList>
    </citation>
    <scope>NUCLEOTIDE SEQUENCE</scope>
</reference>
<sequence length="456" mass="48846">MSIQHVITELTTVFGQRVSRSKSDLDIHGRSETHFPLTPPDVVVYPETTEEVSRIVRICARHRCPIIGWGIGSSLEGQAQAVQGGVCVDFTRMNKILDIHQADMDVVLQPGVTREGLNDELRATGLFFPVDPGANASLGGMASTRASGTTTVRYGSMRHNVMALEVVMANGEVIRTGSRARKSSSGYDLTGLFVGAEGTLGLITELTLRLQGQPEAIASAVCAFKDVSGAVAAVIDTIQMGLPMARIELMDTSSIIAVNAWSGSNMAEAPHLLLEFHGSEASVAEQSETFGMIATEHGGSDFQWATKTEDRNALWAMRHNAYHAIKAARPGARAVVTDVCVPISNLAEVIDETRLDLERAGIDAPLVGHVGDGNFHTSLMFDDDTELEAILAASHRMVKRALAYGGTATGEHGVGQGKLRYMEEEHGAAWGVMGLVKQALDPDNIMNPGKLVPPRN</sequence>
<proteinExistence type="inferred from homology"/>
<evidence type="ECO:0000259" key="10">
    <source>
        <dbReference type="PROSITE" id="PS51387"/>
    </source>
</evidence>
<name>A0A3B0S9L6_9ZZZZ</name>
<gene>
    <name evidence="11" type="ORF">MNBD_ALPHA07-1947</name>
</gene>
<evidence type="ECO:0000256" key="7">
    <source>
        <dbReference type="ARBA" id="ARBA00023002"/>
    </source>
</evidence>
<accession>A0A3B0S9L6</accession>
<keyword evidence="4" id="KW-0285">Flavoprotein</keyword>
<evidence type="ECO:0000256" key="5">
    <source>
        <dbReference type="ARBA" id="ARBA00022827"/>
    </source>
</evidence>
<dbReference type="GO" id="GO:0071949">
    <property type="term" value="F:FAD binding"/>
    <property type="evidence" value="ECO:0007669"/>
    <property type="project" value="InterPro"/>
</dbReference>
<dbReference type="Pfam" id="PF01565">
    <property type="entry name" value="FAD_binding_4"/>
    <property type="match status" value="1"/>
</dbReference>
<comment type="similarity">
    <text evidence="3">Belongs to the FAD-binding oxidoreductase/transferase type 4 family.</text>
</comment>
<dbReference type="EC" id="1.1.2.4" evidence="9"/>
<comment type="subcellular location">
    <subcellularLocation>
        <location evidence="2">Mitochondrion</location>
    </subcellularLocation>
</comment>
<protein>
    <recommendedName>
        <fullName evidence="9">D-lactate dehydrogenase (cytochrome)</fullName>
        <ecNumber evidence="9">1.1.2.4</ecNumber>
    </recommendedName>
</protein>
<dbReference type="FunFam" id="3.30.70.2740:FF:000001">
    <property type="entry name" value="D-lactate dehydrogenase mitochondrial"/>
    <property type="match status" value="1"/>
</dbReference>
<dbReference type="InterPro" id="IPR016166">
    <property type="entry name" value="FAD-bd_PCMH"/>
</dbReference>
<dbReference type="GO" id="GO:0005739">
    <property type="term" value="C:mitochondrion"/>
    <property type="evidence" value="ECO:0007669"/>
    <property type="project" value="UniProtKB-SubCell"/>
</dbReference>
<dbReference type="SUPFAM" id="SSF56176">
    <property type="entry name" value="FAD-binding/transporter-associated domain-like"/>
    <property type="match status" value="1"/>
</dbReference>
<evidence type="ECO:0000256" key="6">
    <source>
        <dbReference type="ARBA" id="ARBA00022946"/>
    </source>
</evidence>
<dbReference type="PROSITE" id="PS51387">
    <property type="entry name" value="FAD_PCMH"/>
    <property type="match status" value="1"/>
</dbReference>
<evidence type="ECO:0000256" key="4">
    <source>
        <dbReference type="ARBA" id="ARBA00022630"/>
    </source>
</evidence>
<evidence type="ECO:0000313" key="11">
    <source>
        <dbReference type="EMBL" id="VAW02901.1"/>
    </source>
</evidence>
<dbReference type="InterPro" id="IPR004113">
    <property type="entry name" value="FAD-bd_oxidored_4_C"/>
</dbReference>
<dbReference type="Gene3D" id="1.10.45.10">
    <property type="entry name" value="Vanillyl-alcohol Oxidase, Chain A, domain 4"/>
    <property type="match status" value="1"/>
</dbReference>
<dbReference type="GO" id="GO:0008720">
    <property type="term" value="F:D-lactate dehydrogenase (NAD+) activity"/>
    <property type="evidence" value="ECO:0007669"/>
    <property type="project" value="TreeGrafter"/>
</dbReference>
<feature type="domain" description="FAD-binding PCMH-type" evidence="10">
    <location>
        <begin position="35"/>
        <end position="213"/>
    </location>
</feature>
<dbReference type="InterPro" id="IPR016164">
    <property type="entry name" value="FAD-linked_Oxase-like_C"/>
</dbReference>
<evidence type="ECO:0000256" key="9">
    <source>
        <dbReference type="ARBA" id="ARBA00038897"/>
    </source>
</evidence>
<evidence type="ECO:0000256" key="8">
    <source>
        <dbReference type="ARBA" id="ARBA00023128"/>
    </source>
</evidence>
<keyword evidence="6" id="KW-0809">Transit peptide</keyword>
<dbReference type="FunFam" id="1.10.45.10:FF:000001">
    <property type="entry name" value="D-lactate dehydrogenase mitochondrial"/>
    <property type="match status" value="1"/>
</dbReference>